<accession>A0A1R3KN76</accession>
<comment type="caution">
    <text evidence="2">The sequence shown here is derived from an EMBL/GenBank/DDBJ whole genome shotgun (WGS) entry which is preliminary data.</text>
</comment>
<dbReference type="OrthoDB" id="10552138at2759"/>
<name>A0A1R3KN76_9ROSI</name>
<evidence type="ECO:0000313" key="3">
    <source>
        <dbReference type="Proteomes" id="UP000187203"/>
    </source>
</evidence>
<evidence type="ECO:0000313" key="2">
    <source>
        <dbReference type="EMBL" id="OMP08524.1"/>
    </source>
</evidence>
<keyword evidence="3" id="KW-1185">Reference proteome</keyword>
<dbReference type="EMBL" id="AWUE01012671">
    <property type="protein sequence ID" value="OMP08524.1"/>
    <property type="molecule type" value="Genomic_DNA"/>
</dbReference>
<dbReference type="Proteomes" id="UP000187203">
    <property type="component" value="Unassembled WGS sequence"/>
</dbReference>
<feature type="region of interest" description="Disordered" evidence="1">
    <location>
        <begin position="49"/>
        <end position="111"/>
    </location>
</feature>
<feature type="compositionally biased region" description="Polar residues" evidence="1">
    <location>
        <begin position="95"/>
        <end position="111"/>
    </location>
</feature>
<proteinExistence type="predicted"/>
<gene>
    <name evidence="2" type="ORF">COLO4_06383</name>
</gene>
<feature type="region of interest" description="Disordered" evidence="1">
    <location>
        <begin position="142"/>
        <end position="170"/>
    </location>
</feature>
<reference evidence="3" key="1">
    <citation type="submission" date="2013-09" db="EMBL/GenBank/DDBJ databases">
        <title>Corchorus olitorius genome sequencing.</title>
        <authorList>
            <person name="Alam M."/>
            <person name="Haque M.S."/>
            <person name="Islam M.S."/>
            <person name="Emdad E.M."/>
            <person name="Islam M.M."/>
            <person name="Ahmed B."/>
            <person name="Halim A."/>
            <person name="Hossen Q.M.M."/>
            <person name="Hossain M.Z."/>
            <person name="Ahmed R."/>
            <person name="Khan M.M."/>
            <person name="Islam R."/>
            <person name="Rashid M.M."/>
            <person name="Khan S.A."/>
            <person name="Rahman M.S."/>
            <person name="Alam M."/>
            <person name="Yahiya A.S."/>
            <person name="Khan M.S."/>
            <person name="Azam M.S."/>
            <person name="Haque T."/>
            <person name="Lashkar M.Z.H."/>
            <person name="Akhand A.I."/>
            <person name="Morshed G."/>
            <person name="Roy S."/>
            <person name="Uddin K.S."/>
            <person name="Rabeya T."/>
            <person name="Hossain A.S."/>
            <person name="Chowdhury A."/>
            <person name="Snigdha A.R."/>
            <person name="Mortoza M.S."/>
            <person name="Matin S.A."/>
            <person name="Hoque S.M.E."/>
            <person name="Islam M.K."/>
            <person name="Roy D.K."/>
            <person name="Haider R."/>
            <person name="Moosa M.M."/>
            <person name="Elias S.M."/>
            <person name="Hasan A.M."/>
            <person name="Jahan S."/>
            <person name="Shafiuddin M."/>
            <person name="Mahmood N."/>
            <person name="Shommy N.S."/>
        </authorList>
    </citation>
    <scope>NUCLEOTIDE SEQUENCE [LARGE SCALE GENOMIC DNA]</scope>
    <source>
        <strain evidence="3">cv. O-4</strain>
    </source>
</reference>
<protein>
    <submittedName>
        <fullName evidence="2">Uncharacterized protein</fullName>
    </submittedName>
</protein>
<feature type="compositionally biased region" description="Polar residues" evidence="1">
    <location>
        <begin position="146"/>
        <end position="161"/>
    </location>
</feature>
<dbReference type="AlphaFoldDB" id="A0A1R3KN76"/>
<evidence type="ECO:0000256" key="1">
    <source>
        <dbReference type="SAM" id="MobiDB-lite"/>
    </source>
</evidence>
<sequence length="170" mass="18007">MSVRINIAANLAQVSADANSQATTAVSSDAGASASAVIPTHQSVAAVPATVNSSSTSGVSSKRTKTKTDAGKKKTRFSYVDGNNKMHNVSRERSSPLSQQKYSNQRPLTASNLRRAAENKFRKRQVALKINEGAMTTEHVPGLSLRGSQHSGTASGTTTETFKGKQKLLF</sequence>
<organism evidence="2 3">
    <name type="scientific">Corchorus olitorius</name>
    <dbReference type="NCBI Taxonomy" id="93759"/>
    <lineage>
        <taxon>Eukaryota</taxon>
        <taxon>Viridiplantae</taxon>
        <taxon>Streptophyta</taxon>
        <taxon>Embryophyta</taxon>
        <taxon>Tracheophyta</taxon>
        <taxon>Spermatophyta</taxon>
        <taxon>Magnoliopsida</taxon>
        <taxon>eudicotyledons</taxon>
        <taxon>Gunneridae</taxon>
        <taxon>Pentapetalae</taxon>
        <taxon>rosids</taxon>
        <taxon>malvids</taxon>
        <taxon>Malvales</taxon>
        <taxon>Malvaceae</taxon>
        <taxon>Grewioideae</taxon>
        <taxon>Apeibeae</taxon>
        <taxon>Corchorus</taxon>
    </lineage>
</organism>